<dbReference type="AlphaFoldDB" id="A0A0F9MLL2"/>
<comment type="caution">
    <text evidence="1">The sequence shown here is derived from an EMBL/GenBank/DDBJ whole genome shotgun (WGS) entry which is preliminary data.</text>
</comment>
<gene>
    <name evidence="1" type="ORF">LCGC14_1075780</name>
</gene>
<reference evidence="1" key="1">
    <citation type="journal article" date="2015" name="Nature">
        <title>Complex archaea that bridge the gap between prokaryotes and eukaryotes.</title>
        <authorList>
            <person name="Spang A."/>
            <person name="Saw J.H."/>
            <person name="Jorgensen S.L."/>
            <person name="Zaremba-Niedzwiedzka K."/>
            <person name="Martijn J."/>
            <person name="Lind A.E."/>
            <person name="van Eijk R."/>
            <person name="Schleper C."/>
            <person name="Guy L."/>
            <person name="Ettema T.J."/>
        </authorList>
    </citation>
    <scope>NUCLEOTIDE SEQUENCE</scope>
</reference>
<proteinExistence type="predicted"/>
<dbReference type="Gene3D" id="2.60.120.730">
    <property type="match status" value="1"/>
</dbReference>
<evidence type="ECO:0000313" key="1">
    <source>
        <dbReference type="EMBL" id="KKN06584.1"/>
    </source>
</evidence>
<accession>A0A0F9MLL2</accession>
<protein>
    <submittedName>
        <fullName evidence="1">Uncharacterized protein</fullName>
    </submittedName>
</protein>
<sequence>MKLHKRYLGCINWPGVNQISTFSLPRNYALVALEFELVTDITRTIASGTAGGPSDSAPAQLVRNLDVVVNGSDTIKHMDFETLHRKNEIQFGTRPRIYSEDWSGYANAADKVLKVASRLSFAMPRAIAQVDTLLDTSALSSLDLVVTWGTGLDTMNAAWAGNTTPVVSVNDAKLHITAVEYIGVVAGTNFALWKENWLRKEVVGVDSAFQIKLPFGSNINYRSILLKTHSDGDQVDTIIPYNGLANLNKITLKSGTEVYLYQVGQLLQVQNRLQHAMAVPERTASAAALNHRLQELVLEGYYYIDFCRDGRLSEMLDTSMLSDLELTLEVANPGSADYVDVYFDHLFPPPKVTV</sequence>
<name>A0A0F9MLL2_9ZZZZ</name>
<dbReference type="InterPro" id="IPR053751">
    <property type="entry name" value="Viral_Major_Capsid_sf"/>
</dbReference>
<organism evidence="1">
    <name type="scientific">marine sediment metagenome</name>
    <dbReference type="NCBI Taxonomy" id="412755"/>
    <lineage>
        <taxon>unclassified sequences</taxon>
        <taxon>metagenomes</taxon>
        <taxon>ecological metagenomes</taxon>
    </lineage>
</organism>
<dbReference type="EMBL" id="LAZR01004673">
    <property type="protein sequence ID" value="KKN06584.1"/>
    <property type="molecule type" value="Genomic_DNA"/>
</dbReference>